<feature type="transmembrane region" description="Helical" evidence="12">
    <location>
        <begin position="7"/>
        <end position="26"/>
    </location>
</feature>
<protein>
    <recommendedName>
        <fullName evidence="12">Hexosyltransferase</fullName>
        <ecNumber evidence="12">2.4.1.-</ecNumber>
    </recommendedName>
</protein>
<evidence type="ECO:0000256" key="2">
    <source>
        <dbReference type="ARBA" id="ARBA00008661"/>
    </source>
</evidence>
<keyword evidence="7 12" id="KW-1133">Transmembrane helix</keyword>
<keyword evidence="6 12" id="KW-0735">Signal-anchor</keyword>
<evidence type="ECO:0000256" key="7">
    <source>
        <dbReference type="ARBA" id="ARBA00022989"/>
    </source>
</evidence>
<evidence type="ECO:0000256" key="8">
    <source>
        <dbReference type="ARBA" id="ARBA00023034"/>
    </source>
</evidence>
<proteinExistence type="evidence at transcript level"/>
<dbReference type="InterPro" id="IPR002659">
    <property type="entry name" value="Glyco_trans_31"/>
</dbReference>
<evidence type="ECO:0000256" key="11">
    <source>
        <dbReference type="ARBA" id="ARBA00043952"/>
    </source>
</evidence>
<reference evidence="13" key="1">
    <citation type="journal article" date="2014" name="Nature">
        <title>Elephant shark genome provides unique insights into gnathostome evolution.</title>
        <authorList>
            <consortium name="International Elephant Shark Genome Sequencing Consortium"/>
            <person name="Venkatesh B."/>
            <person name="Lee A.P."/>
            <person name="Ravi V."/>
            <person name="Maurya A.K."/>
            <person name="Lian M.M."/>
            <person name="Swann J.B."/>
            <person name="Ohta Y."/>
            <person name="Flajnik M.F."/>
            <person name="Sutoh Y."/>
            <person name="Kasahara M."/>
            <person name="Hoon S."/>
            <person name="Gangu V."/>
            <person name="Roy S.W."/>
            <person name="Irimia M."/>
            <person name="Korzh V."/>
            <person name="Kondrychyn I."/>
            <person name="Lim Z.W."/>
            <person name="Tay B.H."/>
            <person name="Tohari S."/>
            <person name="Kong K.W."/>
            <person name="Ho S."/>
            <person name="Lorente-Galdos B."/>
            <person name="Quilez J."/>
            <person name="Marques-Bonet T."/>
            <person name="Raney B.J."/>
            <person name="Ingham P.W."/>
            <person name="Tay A."/>
            <person name="Hillier L.W."/>
            <person name="Minx P."/>
            <person name="Boehm T."/>
            <person name="Wilson R.K."/>
            <person name="Brenner S."/>
            <person name="Warren W.C."/>
        </authorList>
    </citation>
    <scope>NUCLEOTIDE SEQUENCE</scope>
    <source>
        <tissue evidence="13">Intestine</tissue>
    </source>
</reference>
<keyword evidence="8 12" id="KW-0333">Golgi apparatus</keyword>
<dbReference type="Gene3D" id="3.90.550.50">
    <property type="match status" value="1"/>
</dbReference>
<comment type="subcellular location">
    <subcellularLocation>
        <location evidence="1 12">Golgi apparatus membrane</location>
        <topology evidence="1 12">Single-pass type II membrane protein</topology>
    </subcellularLocation>
</comment>
<keyword evidence="5 12" id="KW-0812">Transmembrane</keyword>
<dbReference type="AlphaFoldDB" id="V9KSE5"/>
<evidence type="ECO:0000256" key="9">
    <source>
        <dbReference type="ARBA" id="ARBA00023136"/>
    </source>
</evidence>
<evidence type="ECO:0000256" key="12">
    <source>
        <dbReference type="RuleBase" id="RU363063"/>
    </source>
</evidence>
<dbReference type="GO" id="GO:0000139">
    <property type="term" value="C:Golgi membrane"/>
    <property type="evidence" value="ECO:0007669"/>
    <property type="project" value="UniProtKB-SubCell"/>
</dbReference>
<accession>V9KSE5</accession>
<comment type="pathway">
    <text evidence="11">Protein modification.</text>
</comment>
<dbReference type="PANTHER" id="PTHR11214">
    <property type="entry name" value="BETA-1,3-N-ACETYLGLUCOSAMINYLTRANSFERASE"/>
    <property type="match status" value="1"/>
</dbReference>
<keyword evidence="4 13" id="KW-0808">Transferase</keyword>
<evidence type="ECO:0000256" key="10">
    <source>
        <dbReference type="ARBA" id="ARBA00023180"/>
    </source>
</evidence>
<dbReference type="GO" id="GO:0008499">
    <property type="term" value="F:N-acetyl-beta-D-glucosaminide beta-(1,3)-galactosyltransferase activity"/>
    <property type="evidence" value="ECO:0007669"/>
    <property type="project" value="UniProtKB-ARBA"/>
</dbReference>
<evidence type="ECO:0000256" key="6">
    <source>
        <dbReference type="ARBA" id="ARBA00022968"/>
    </source>
</evidence>
<evidence type="ECO:0000256" key="3">
    <source>
        <dbReference type="ARBA" id="ARBA00022676"/>
    </source>
</evidence>
<dbReference type="GO" id="GO:0030311">
    <property type="term" value="P:poly-N-acetyllactosamine biosynthetic process"/>
    <property type="evidence" value="ECO:0007669"/>
    <property type="project" value="TreeGrafter"/>
</dbReference>
<sequence>MKKLYKTLFEMILLMMVGSFGILFLLCSPKESATHSHVQKAALRRVLLPKSTVTKAKITKTGSVCKVNASVLQLPGFSEQPAHIQDYLKYRHCRAFELLRNLPDKCREEVFLLLVVKSNLFNYNQREMVRKTWGKEREIQGVRIRRIFIVAQTPNLQERGKANQLLEIENKEHQDILQWDFLDSFFNLTLKQYLFLQWMDDYCPSAQFIFNGDDDVFANTDNMVEFLLSSGSGQKHLYVGHLIYGVGPIREKWSKYFIPEIVTTSKSYPSYVGGGGILMSYFTSKAIYKASQTLQLYPIDDVFFGMCLEKAGLSPKSHMGFRTAGVRDPSSNRISFDPCFYRELLLVHRFCPYELLLMWKAVHDPNLKCSLSQDTPT</sequence>
<evidence type="ECO:0000256" key="4">
    <source>
        <dbReference type="ARBA" id="ARBA00022679"/>
    </source>
</evidence>
<keyword evidence="9 12" id="KW-0472">Membrane</keyword>
<evidence type="ECO:0000256" key="5">
    <source>
        <dbReference type="ARBA" id="ARBA00022692"/>
    </source>
</evidence>
<dbReference type="GO" id="GO:0016266">
    <property type="term" value="P:protein O-linked glycosylation via N-acetyl-galactosamine"/>
    <property type="evidence" value="ECO:0007669"/>
    <property type="project" value="UniProtKB-ARBA"/>
</dbReference>
<dbReference type="PANTHER" id="PTHR11214:SF23">
    <property type="entry name" value="N-ACETYLLACTOSAMINIDE BETA-1,3-N-ACETYLGLUCOSAMINYLTRANSFERASE 3"/>
    <property type="match status" value="1"/>
</dbReference>
<keyword evidence="10" id="KW-0325">Glycoprotein</keyword>
<organism evidence="13">
    <name type="scientific">Callorhinchus milii</name>
    <name type="common">Ghost shark</name>
    <dbReference type="NCBI Taxonomy" id="7868"/>
    <lineage>
        <taxon>Eukaryota</taxon>
        <taxon>Metazoa</taxon>
        <taxon>Chordata</taxon>
        <taxon>Craniata</taxon>
        <taxon>Vertebrata</taxon>
        <taxon>Chondrichthyes</taxon>
        <taxon>Holocephali</taxon>
        <taxon>Chimaeriformes</taxon>
        <taxon>Callorhinchidae</taxon>
        <taxon>Callorhinchus</taxon>
    </lineage>
</organism>
<evidence type="ECO:0000313" key="13">
    <source>
        <dbReference type="EMBL" id="AFP01106.1"/>
    </source>
</evidence>
<name>V9KSE5_CALMI</name>
<comment type="similarity">
    <text evidence="2 12">Belongs to the glycosyltransferase 31 family.</text>
</comment>
<keyword evidence="3 12" id="KW-0328">Glycosyltransferase</keyword>
<dbReference type="FunFam" id="3.90.550.50:FF:000009">
    <property type="entry name" value="Hexosyltransferase"/>
    <property type="match status" value="1"/>
</dbReference>
<dbReference type="Pfam" id="PF01762">
    <property type="entry name" value="Galactosyl_T"/>
    <property type="match status" value="1"/>
</dbReference>
<dbReference type="EC" id="2.4.1.-" evidence="12"/>
<dbReference type="EMBL" id="JW868588">
    <property type="protein sequence ID" value="AFP01106.1"/>
    <property type="molecule type" value="mRNA"/>
</dbReference>
<evidence type="ECO:0000256" key="1">
    <source>
        <dbReference type="ARBA" id="ARBA00004323"/>
    </source>
</evidence>